<evidence type="ECO:0000313" key="2">
    <source>
        <dbReference type="EMBL" id="EFM46393.1"/>
    </source>
</evidence>
<feature type="region of interest" description="Disordered" evidence="1">
    <location>
        <begin position="1"/>
        <end position="55"/>
    </location>
</feature>
<dbReference type="EMBL" id="AEET01000024">
    <property type="protein sequence ID" value="EFM46393.1"/>
    <property type="molecule type" value="Genomic_DNA"/>
</dbReference>
<organism evidence="2 3">
    <name type="scientific">Mobiluncus mulieris ATCC 35239</name>
    <dbReference type="NCBI Taxonomy" id="871571"/>
    <lineage>
        <taxon>Bacteria</taxon>
        <taxon>Bacillati</taxon>
        <taxon>Actinomycetota</taxon>
        <taxon>Actinomycetes</taxon>
        <taxon>Actinomycetales</taxon>
        <taxon>Actinomycetaceae</taxon>
        <taxon>Mobiluncus</taxon>
    </lineage>
</organism>
<dbReference type="AlphaFoldDB" id="E0QQ13"/>
<proteinExistence type="predicted"/>
<evidence type="ECO:0000256" key="1">
    <source>
        <dbReference type="SAM" id="MobiDB-lite"/>
    </source>
</evidence>
<comment type="caution">
    <text evidence="2">The sequence shown here is derived from an EMBL/GenBank/DDBJ whole genome shotgun (WGS) entry which is preliminary data.</text>
</comment>
<dbReference type="Proteomes" id="UP000003045">
    <property type="component" value="Unassembled WGS sequence"/>
</dbReference>
<reference evidence="2" key="1">
    <citation type="submission" date="2010-08" db="EMBL/GenBank/DDBJ databases">
        <authorList>
            <person name="Muzny D."/>
            <person name="Qin X."/>
            <person name="Deng J."/>
            <person name="Jiang H."/>
            <person name="Liu Y."/>
            <person name="Qu J."/>
            <person name="Song X.-Z."/>
            <person name="Zhang L."/>
            <person name="Thornton R."/>
            <person name="Coyle M."/>
            <person name="Francisco L."/>
            <person name="Jackson L."/>
            <person name="Javaid M."/>
            <person name="Korchina V."/>
            <person name="Kovar C."/>
            <person name="Mata R."/>
            <person name="Mathew T."/>
            <person name="Ngo R."/>
            <person name="Nguyen L."/>
            <person name="Nguyen N."/>
            <person name="Okwuonu G."/>
            <person name="Ongeri F."/>
            <person name="Pham C."/>
            <person name="Simmons D."/>
            <person name="Wilczek-Boney K."/>
            <person name="Hale W."/>
            <person name="Jakkamsetti A."/>
            <person name="Pham P."/>
            <person name="Ruth R."/>
            <person name="San Lucas F."/>
            <person name="Warren J."/>
            <person name="Zhang J."/>
            <person name="Zhao Z."/>
            <person name="Zhou C."/>
            <person name="Zhu D."/>
            <person name="Lee S."/>
            <person name="Bess C."/>
            <person name="Blankenburg K."/>
            <person name="Forbes L."/>
            <person name="Fu Q."/>
            <person name="Gubbala S."/>
            <person name="Hirani K."/>
            <person name="Jayaseelan J.C."/>
            <person name="Lara F."/>
            <person name="Munidasa M."/>
            <person name="Palculict T."/>
            <person name="Patil S."/>
            <person name="Pu L.-L."/>
            <person name="Saada N."/>
            <person name="Tang L."/>
            <person name="Weissenberger G."/>
            <person name="Zhu Y."/>
            <person name="Hemphill L."/>
            <person name="Shang Y."/>
            <person name="Youmans B."/>
            <person name="Ayvaz T."/>
            <person name="Ross M."/>
            <person name="Santibanez J."/>
            <person name="Aqrawi P."/>
            <person name="Gross S."/>
            <person name="Joshi V."/>
            <person name="Fowler G."/>
            <person name="Nazareth L."/>
            <person name="Reid J."/>
            <person name="Worley K."/>
            <person name="Petrosino J."/>
            <person name="Highlander S."/>
            <person name="Gibbs R."/>
        </authorList>
    </citation>
    <scope>NUCLEOTIDE SEQUENCE [LARGE SCALE GENOMIC DNA]</scope>
    <source>
        <strain evidence="2">ATCC 35239</strain>
    </source>
</reference>
<dbReference type="STRING" id="871571.HMPREF0580_0940"/>
<accession>E0QQ13</accession>
<gene>
    <name evidence="2" type="ORF">HMPREF0580_0940</name>
</gene>
<feature type="compositionally biased region" description="Polar residues" evidence="1">
    <location>
        <begin position="1"/>
        <end position="14"/>
    </location>
</feature>
<sequence>MVWVRGTQTKTFSRANGPHSLDRTPRTPFSGRVSRQYSPASRMAPHEPGTKPTTV</sequence>
<dbReference type="HOGENOM" id="CLU_3081922_0_0_11"/>
<keyword evidence="3" id="KW-1185">Reference proteome</keyword>
<name>E0QQ13_9ACTO</name>
<evidence type="ECO:0000313" key="3">
    <source>
        <dbReference type="Proteomes" id="UP000003045"/>
    </source>
</evidence>
<protein>
    <submittedName>
        <fullName evidence="2">Uncharacterized protein</fullName>
    </submittedName>
</protein>